<evidence type="ECO:0000259" key="7">
    <source>
        <dbReference type="Pfam" id="PF22725"/>
    </source>
</evidence>
<protein>
    <recommendedName>
        <fullName evidence="3">D-xylose 1-dehydrogenase (NADP(+), D-xylono-1,5-lactone-forming)</fullName>
        <ecNumber evidence="3">1.1.1.179</ecNumber>
    </recommendedName>
    <alternativeName>
        <fullName evidence="4">D-xylose-NADP dehydrogenase</fullName>
    </alternativeName>
</protein>
<dbReference type="Pfam" id="PF01408">
    <property type="entry name" value="GFO_IDH_MocA"/>
    <property type="match status" value="1"/>
</dbReference>
<feature type="domain" description="Gfo/Idh/MocA-like oxidoreductase N-terminal" evidence="6">
    <location>
        <begin position="3"/>
        <end position="118"/>
    </location>
</feature>
<dbReference type="InterPro" id="IPR055170">
    <property type="entry name" value="GFO_IDH_MocA-like_dom"/>
</dbReference>
<dbReference type="GO" id="GO:0000166">
    <property type="term" value="F:nucleotide binding"/>
    <property type="evidence" value="ECO:0007669"/>
    <property type="project" value="InterPro"/>
</dbReference>
<dbReference type="InterPro" id="IPR036291">
    <property type="entry name" value="NAD(P)-bd_dom_sf"/>
</dbReference>
<name>A0A0B7KJ16_BIOOC</name>
<reference evidence="8" key="1">
    <citation type="submission" date="2015-01" db="EMBL/GenBank/DDBJ databases">
        <authorList>
            <person name="Durling Mikael"/>
        </authorList>
    </citation>
    <scope>NUCLEOTIDE SEQUENCE</scope>
</reference>
<dbReference type="EMBL" id="CDPU01000114">
    <property type="protein sequence ID" value="CEO57613.1"/>
    <property type="molecule type" value="Genomic_DNA"/>
</dbReference>
<dbReference type="PANTHER" id="PTHR22604">
    <property type="entry name" value="OXIDOREDUCTASES"/>
    <property type="match status" value="1"/>
</dbReference>
<sequence>MPRWGVLGTSFISHTVASAINASPDSQVVAVFGRDVERLVSFADKHDVAHRCESIEALVALPEVDVVYVGLPSHLHASAAMVALRAGKPTLSEKALTTTMADAHALIGEAKKSSVLFLEGLMYLSHPVMARLADVLRSGVLGRVRGVSGYYAANIWSKANPLGMGTIYNLGCYPVSLLHWVVQVAAGPDAFGQRKVVGLGNLADDGSHIRDASLSVRFGCGLLATLQSSDSFGNDSSFAVQGDKAVLRFRTNPWLPPTGKSIMQIRSYKGEVEEIVVESPMDAFGWQVKTVEECIKRGDREAARPSPTWNDSLEIMDLLTEWEAAVFANTRNEQT</sequence>
<dbReference type="Gene3D" id="3.30.360.10">
    <property type="entry name" value="Dihydrodipicolinate Reductase, domain 2"/>
    <property type="match status" value="1"/>
</dbReference>
<evidence type="ECO:0000256" key="2">
    <source>
        <dbReference type="ARBA" id="ARBA00023002"/>
    </source>
</evidence>
<evidence type="ECO:0000313" key="8">
    <source>
        <dbReference type="EMBL" id="CEO57613.1"/>
    </source>
</evidence>
<keyword evidence="2" id="KW-0560">Oxidoreductase</keyword>
<dbReference type="AlphaFoldDB" id="A0A0B7KJ16"/>
<comment type="similarity">
    <text evidence="1">Belongs to the Gfo/Idh/MocA family.</text>
</comment>
<dbReference type="EC" id="1.1.1.179" evidence="3"/>
<proteinExistence type="inferred from homology"/>
<dbReference type="InterPro" id="IPR000683">
    <property type="entry name" value="Gfo/Idh/MocA-like_OxRdtase_N"/>
</dbReference>
<evidence type="ECO:0000256" key="4">
    <source>
        <dbReference type="ARBA" id="ARBA00042988"/>
    </source>
</evidence>
<evidence type="ECO:0000256" key="1">
    <source>
        <dbReference type="ARBA" id="ARBA00010928"/>
    </source>
</evidence>
<feature type="domain" description="GFO/IDH/MocA-like oxidoreductase" evidence="7">
    <location>
        <begin position="130"/>
        <end position="247"/>
    </location>
</feature>
<accession>A0A0B7KJ16</accession>
<comment type="catalytic activity">
    <reaction evidence="5">
        <text>D-xylose + NADP(+) = D-xylono-1,5-lactone + NADPH + H(+)</text>
        <dbReference type="Rhea" id="RHEA:22000"/>
        <dbReference type="ChEBI" id="CHEBI:15378"/>
        <dbReference type="ChEBI" id="CHEBI:15867"/>
        <dbReference type="ChEBI" id="CHEBI:53455"/>
        <dbReference type="ChEBI" id="CHEBI:57783"/>
        <dbReference type="ChEBI" id="CHEBI:58349"/>
        <dbReference type="EC" id="1.1.1.179"/>
    </reaction>
</comment>
<dbReference type="PANTHER" id="PTHR22604:SF105">
    <property type="entry name" value="TRANS-1,2-DIHYDROBENZENE-1,2-DIOL DEHYDROGENASE"/>
    <property type="match status" value="1"/>
</dbReference>
<evidence type="ECO:0000259" key="6">
    <source>
        <dbReference type="Pfam" id="PF01408"/>
    </source>
</evidence>
<dbReference type="Gene3D" id="3.40.50.720">
    <property type="entry name" value="NAD(P)-binding Rossmann-like Domain"/>
    <property type="match status" value="1"/>
</dbReference>
<organism evidence="8">
    <name type="scientific">Bionectria ochroleuca</name>
    <name type="common">Gliocladium roseum</name>
    <dbReference type="NCBI Taxonomy" id="29856"/>
    <lineage>
        <taxon>Eukaryota</taxon>
        <taxon>Fungi</taxon>
        <taxon>Dikarya</taxon>
        <taxon>Ascomycota</taxon>
        <taxon>Pezizomycotina</taxon>
        <taxon>Sordariomycetes</taxon>
        <taxon>Hypocreomycetidae</taxon>
        <taxon>Hypocreales</taxon>
        <taxon>Bionectriaceae</taxon>
        <taxon>Clonostachys</taxon>
    </lineage>
</organism>
<dbReference type="Pfam" id="PF22725">
    <property type="entry name" value="GFO_IDH_MocA_C3"/>
    <property type="match status" value="1"/>
</dbReference>
<dbReference type="GO" id="GO:0047837">
    <property type="term" value="F:D-xylose 1-dehydrogenase (NADP+) activity"/>
    <property type="evidence" value="ECO:0007669"/>
    <property type="project" value="UniProtKB-EC"/>
</dbReference>
<evidence type="ECO:0000256" key="5">
    <source>
        <dbReference type="ARBA" id="ARBA00049233"/>
    </source>
</evidence>
<gene>
    <name evidence="8" type="ORF">BN869_000013671_1</name>
</gene>
<evidence type="ECO:0000256" key="3">
    <source>
        <dbReference type="ARBA" id="ARBA00038984"/>
    </source>
</evidence>
<dbReference type="SUPFAM" id="SSF51735">
    <property type="entry name" value="NAD(P)-binding Rossmann-fold domains"/>
    <property type="match status" value="1"/>
</dbReference>
<dbReference type="InterPro" id="IPR050984">
    <property type="entry name" value="Gfo/Idh/MocA_domain"/>
</dbReference>
<dbReference type="SUPFAM" id="SSF55347">
    <property type="entry name" value="Glyceraldehyde-3-phosphate dehydrogenase-like, C-terminal domain"/>
    <property type="match status" value="1"/>
</dbReference>